<evidence type="ECO:0000313" key="6">
    <source>
        <dbReference type="EMBL" id="SHM04438.1"/>
    </source>
</evidence>
<proteinExistence type="predicted"/>
<keyword evidence="5" id="KW-0812">Transmembrane</keyword>
<dbReference type="OrthoDB" id="264111at2"/>
<feature type="region of interest" description="Disordered" evidence="4">
    <location>
        <begin position="421"/>
        <end position="512"/>
    </location>
</feature>
<dbReference type="STRING" id="53463.SAMN05444389_103100"/>
<keyword evidence="5" id="KW-0472">Membrane</keyword>
<feature type="coiled-coil region" evidence="3">
    <location>
        <begin position="176"/>
        <end position="203"/>
    </location>
</feature>
<evidence type="ECO:0000256" key="4">
    <source>
        <dbReference type="SAM" id="MobiDB-lite"/>
    </source>
</evidence>
<gene>
    <name evidence="6" type="ORF">SAMN05444389_103100</name>
</gene>
<evidence type="ECO:0000256" key="5">
    <source>
        <dbReference type="SAM" id="Phobius"/>
    </source>
</evidence>
<protein>
    <submittedName>
        <fullName evidence="6">HlyD family secretion protein</fullName>
    </submittedName>
</protein>
<reference evidence="7" key="1">
    <citation type="submission" date="2016-11" db="EMBL/GenBank/DDBJ databases">
        <authorList>
            <person name="Varghese N."/>
            <person name="Submissions S."/>
        </authorList>
    </citation>
    <scope>NUCLEOTIDE SEQUENCE [LARGE SCALE GENOMIC DNA]</scope>
    <source>
        <strain evidence="7">DSM 6637</strain>
    </source>
</reference>
<feature type="transmembrane region" description="Helical" evidence="5">
    <location>
        <begin position="30"/>
        <end position="50"/>
    </location>
</feature>
<feature type="region of interest" description="Disordered" evidence="4">
    <location>
        <begin position="1"/>
        <end position="21"/>
    </location>
</feature>
<dbReference type="Gene3D" id="2.40.30.170">
    <property type="match status" value="1"/>
</dbReference>
<accession>A0A1M7FKZ9</accession>
<evidence type="ECO:0000313" key="7">
    <source>
        <dbReference type="Proteomes" id="UP000184444"/>
    </source>
</evidence>
<feature type="coiled-coil region" evidence="3">
    <location>
        <begin position="249"/>
        <end position="276"/>
    </location>
</feature>
<comment type="subcellular location">
    <subcellularLocation>
        <location evidence="1">Cell envelope</location>
    </subcellularLocation>
</comment>
<dbReference type="PANTHER" id="PTHR32347">
    <property type="entry name" value="EFFLUX SYSTEM COMPONENT YKNX-RELATED"/>
    <property type="match status" value="1"/>
</dbReference>
<feature type="compositionally biased region" description="Low complexity" evidence="4">
    <location>
        <begin position="7"/>
        <end position="20"/>
    </location>
</feature>
<keyword evidence="5" id="KW-1133">Transmembrane helix</keyword>
<dbReference type="Proteomes" id="UP000184444">
    <property type="component" value="Unassembled WGS sequence"/>
</dbReference>
<dbReference type="GO" id="GO:0030313">
    <property type="term" value="C:cell envelope"/>
    <property type="evidence" value="ECO:0007669"/>
    <property type="project" value="UniProtKB-SubCell"/>
</dbReference>
<feature type="compositionally biased region" description="Pro residues" evidence="4">
    <location>
        <begin position="427"/>
        <end position="437"/>
    </location>
</feature>
<dbReference type="NCBIfam" id="TIGR02971">
    <property type="entry name" value="heterocyst_DevB"/>
    <property type="match status" value="1"/>
</dbReference>
<dbReference type="InterPro" id="IPR014315">
    <property type="entry name" value="ABC_heterocyst_DevB"/>
</dbReference>
<dbReference type="InterPro" id="IPR050465">
    <property type="entry name" value="UPF0194_transport"/>
</dbReference>
<feature type="compositionally biased region" description="Low complexity" evidence="4">
    <location>
        <begin position="438"/>
        <end position="512"/>
    </location>
</feature>
<keyword evidence="2 3" id="KW-0175">Coiled coil</keyword>
<dbReference type="RefSeq" id="WP_073063976.1">
    <property type="nucleotide sequence ID" value="NZ_FRCK01000003.1"/>
</dbReference>
<evidence type="ECO:0000256" key="2">
    <source>
        <dbReference type="ARBA" id="ARBA00023054"/>
    </source>
</evidence>
<name>A0A1M7FKZ9_9RHOB</name>
<sequence>MTHSDDASLPLPVARPAASAPPAPRRRRRWLLVLLVPVLMFSGAVIGLYFQPPALRGFYALTGLRPGGGAAYPIALPPDIELPRDMAETMRATDVLGLARLLPRGDLSPVAAPYGAGDARLAEILVAEGARVDKGAVVARLDNHDVLHSAVLQAEAALAIREAALMQTRAAVQSSRDEAQATLDQMRAAAADATTQRQRTEELLARAAATRATLDAQLAAERQALAAVAKAEATLARFTTVALDDQPDVVVARRNLQAAQADLDRARRDMGRAEVLAPITGTVLDITATPGARPPAEGIMLIGDTSVMMAEAEIWQDRISQVAVGQPVELASTALGRTFHGRVQSIGLIVGRQGLVADDTAANTDARVVRVMVALDAASSTQAAGFTNLEVIARIDTRPDPAPAPAGPAPAIGVAPVADSAAAPGAAPAPDPAPARNPGPTATTGTAPTPATDSATSTATVPAPTADTASAANPAATGIAPAAEAAADTAPTAPASNAAPASTATPAPKAAP</sequence>
<organism evidence="6 7">
    <name type="scientific">Paracoccus solventivorans</name>
    <dbReference type="NCBI Taxonomy" id="53463"/>
    <lineage>
        <taxon>Bacteria</taxon>
        <taxon>Pseudomonadati</taxon>
        <taxon>Pseudomonadota</taxon>
        <taxon>Alphaproteobacteria</taxon>
        <taxon>Rhodobacterales</taxon>
        <taxon>Paracoccaceae</taxon>
        <taxon>Paracoccus</taxon>
    </lineage>
</organism>
<dbReference type="PANTHER" id="PTHR32347:SF27">
    <property type="entry name" value="RND EFFLUX PUMP MEMBRANE FUSION PROTEIN BARREL-SANDWICH DOMAIN-CONTAINING PROTEIN"/>
    <property type="match status" value="1"/>
</dbReference>
<evidence type="ECO:0000256" key="1">
    <source>
        <dbReference type="ARBA" id="ARBA00004196"/>
    </source>
</evidence>
<evidence type="ECO:0000256" key="3">
    <source>
        <dbReference type="SAM" id="Coils"/>
    </source>
</evidence>
<dbReference type="AlphaFoldDB" id="A0A1M7FKZ9"/>
<keyword evidence="7" id="KW-1185">Reference proteome</keyword>
<dbReference type="EMBL" id="FRCK01000003">
    <property type="protein sequence ID" value="SHM04438.1"/>
    <property type="molecule type" value="Genomic_DNA"/>
</dbReference>